<dbReference type="Proteomes" id="UP000023152">
    <property type="component" value="Unassembled WGS sequence"/>
</dbReference>
<dbReference type="EC" id="3.6.1.1" evidence="3"/>
<dbReference type="PANTHER" id="PTHR10286">
    <property type="entry name" value="INORGANIC PYROPHOSPHATASE"/>
    <property type="match status" value="1"/>
</dbReference>
<keyword evidence="6" id="KW-0460">Magnesium</keyword>
<dbReference type="GO" id="GO:0005737">
    <property type="term" value="C:cytoplasm"/>
    <property type="evidence" value="ECO:0007669"/>
    <property type="project" value="InterPro"/>
</dbReference>
<sequence>MECTPKEEWNPLKQDVKKGKLRFFKYGDLPFNYGFIPQTWEDPTQFSQHSDVGDLRGDNDPLDLVEISGTDIPRGSIVPVKAISVLGLIDEGEADWKIIAIRADHPKASQIHCLFVCFIFKLFFIIIYLVKMWFLKKKKKKKMN</sequence>
<evidence type="ECO:0000256" key="3">
    <source>
        <dbReference type="ARBA" id="ARBA00012146"/>
    </source>
</evidence>
<proteinExistence type="inferred from homology"/>
<dbReference type="InterPro" id="IPR036649">
    <property type="entry name" value="Pyrophosphatase_sf"/>
</dbReference>
<dbReference type="SUPFAM" id="SSF50324">
    <property type="entry name" value="Inorganic pyrophosphatase"/>
    <property type="match status" value="1"/>
</dbReference>
<dbReference type="PROSITE" id="PS00387">
    <property type="entry name" value="PPASE"/>
    <property type="match status" value="1"/>
</dbReference>
<dbReference type="GO" id="GO:0004427">
    <property type="term" value="F:inorganic diphosphate phosphatase activity"/>
    <property type="evidence" value="ECO:0007669"/>
    <property type="project" value="UniProtKB-EC"/>
</dbReference>
<keyword evidence="8" id="KW-1185">Reference proteome</keyword>
<evidence type="ECO:0000256" key="1">
    <source>
        <dbReference type="ARBA" id="ARBA00001946"/>
    </source>
</evidence>
<organism evidence="7 8">
    <name type="scientific">Reticulomyxa filosa</name>
    <dbReference type="NCBI Taxonomy" id="46433"/>
    <lineage>
        <taxon>Eukaryota</taxon>
        <taxon>Sar</taxon>
        <taxon>Rhizaria</taxon>
        <taxon>Retaria</taxon>
        <taxon>Foraminifera</taxon>
        <taxon>Monothalamids</taxon>
        <taxon>Reticulomyxidae</taxon>
        <taxon>Reticulomyxa</taxon>
    </lineage>
</organism>
<reference evidence="7 8" key="1">
    <citation type="journal article" date="2013" name="Curr. Biol.">
        <title>The Genome of the Foraminiferan Reticulomyxa filosa.</title>
        <authorList>
            <person name="Glockner G."/>
            <person name="Hulsmann N."/>
            <person name="Schleicher M."/>
            <person name="Noegel A.A."/>
            <person name="Eichinger L."/>
            <person name="Gallinger C."/>
            <person name="Pawlowski J."/>
            <person name="Sierra R."/>
            <person name="Euteneuer U."/>
            <person name="Pillet L."/>
            <person name="Moustafa A."/>
            <person name="Platzer M."/>
            <person name="Groth M."/>
            <person name="Szafranski K."/>
            <person name="Schliwa M."/>
        </authorList>
    </citation>
    <scope>NUCLEOTIDE SEQUENCE [LARGE SCALE GENOMIC DNA]</scope>
</reference>
<evidence type="ECO:0000256" key="6">
    <source>
        <dbReference type="ARBA" id="ARBA00022842"/>
    </source>
</evidence>
<accession>X6NMP8</accession>
<evidence type="ECO:0000313" key="8">
    <source>
        <dbReference type="Proteomes" id="UP000023152"/>
    </source>
</evidence>
<keyword evidence="4" id="KW-0479">Metal-binding</keyword>
<dbReference type="Gene3D" id="3.90.80.10">
    <property type="entry name" value="Inorganic pyrophosphatase"/>
    <property type="match status" value="1"/>
</dbReference>
<evidence type="ECO:0000256" key="5">
    <source>
        <dbReference type="ARBA" id="ARBA00022801"/>
    </source>
</evidence>
<dbReference type="GO" id="GO:0000287">
    <property type="term" value="F:magnesium ion binding"/>
    <property type="evidence" value="ECO:0007669"/>
    <property type="project" value="InterPro"/>
</dbReference>
<dbReference type="GO" id="GO:0006796">
    <property type="term" value="P:phosphate-containing compound metabolic process"/>
    <property type="evidence" value="ECO:0007669"/>
    <property type="project" value="InterPro"/>
</dbReference>
<keyword evidence="5" id="KW-0378">Hydrolase</keyword>
<dbReference type="InterPro" id="IPR008162">
    <property type="entry name" value="Pyrophosphatase"/>
</dbReference>
<gene>
    <name evidence="7" type="ORF">RFI_09926</name>
</gene>
<dbReference type="AlphaFoldDB" id="X6NMP8"/>
<dbReference type="EMBL" id="ASPP01007397">
    <property type="protein sequence ID" value="ETO27208.1"/>
    <property type="molecule type" value="Genomic_DNA"/>
</dbReference>
<comment type="similarity">
    <text evidence="2">Belongs to the PPase family.</text>
</comment>
<comment type="caution">
    <text evidence="7">The sequence shown here is derived from an EMBL/GenBank/DDBJ whole genome shotgun (WGS) entry which is preliminary data.</text>
</comment>
<protein>
    <recommendedName>
        <fullName evidence="3">inorganic diphosphatase</fullName>
        <ecNumber evidence="3">3.6.1.1</ecNumber>
    </recommendedName>
</protein>
<evidence type="ECO:0000256" key="4">
    <source>
        <dbReference type="ARBA" id="ARBA00022723"/>
    </source>
</evidence>
<evidence type="ECO:0000313" key="7">
    <source>
        <dbReference type="EMBL" id="ETO27208.1"/>
    </source>
</evidence>
<name>X6NMP8_RETFI</name>
<dbReference type="OrthoDB" id="1608002at2759"/>
<evidence type="ECO:0000256" key="2">
    <source>
        <dbReference type="ARBA" id="ARBA00006220"/>
    </source>
</evidence>
<comment type="cofactor">
    <cofactor evidence="1">
        <name>Mg(2+)</name>
        <dbReference type="ChEBI" id="CHEBI:18420"/>
    </cofactor>
</comment>
<dbReference type="OMA" id="KLHYIAN"/>
<dbReference type="Pfam" id="PF00719">
    <property type="entry name" value="Pyrophosphatase"/>
    <property type="match status" value="1"/>
</dbReference>